<keyword evidence="2" id="KW-0238">DNA-binding</keyword>
<dbReference type="InterPro" id="IPR036390">
    <property type="entry name" value="WH_DNA-bd_sf"/>
</dbReference>
<gene>
    <name evidence="5" type="ORF">DZF91_37025</name>
</gene>
<name>A0A372J9Q6_9ACTN</name>
<evidence type="ECO:0000259" key="4">
    <source>
        <dbReference type="Pfam" id="PF00392"/>
    </source>
</evidence>
<evidence type="ECO:0000313" key="6">
    <source>
        <dbReference type="Proteomes" id="UP000261811"/>
    </source>
</evidence>
<reference evidence="5 6" key="1">
    <citation type="submission" date="2018-08" db="EMBL/GenBank/DDBJ databases">
        <title>Actinomadura jelena sp. nov., a novel Actinomycete isolated from soil in Chad.</title>
        <authorList>
            <person name="Shi L."/>
        </authorList>
    </citation>
    <scope>NUCLEOTIDE SEQUENCE [LARGE SCALE GENOMIC DNA]</scope>
    <source>
        <strain evidence="5 6">NEAU-G17</strain>
    </source>
</reference>
<dbReference type="SUPFAM" id="SSF46785">
    <property type="entry name" value="Winged helix' DNA-binding domain"/>
    <property type="match status" value="1"/>
</dbReference>
<comment type="caution">
    <text evidence="5">The sequence shown here is derived from an EMBL/GenBank/DDBJ whole genome shotgun (WGS) entry which is preliminary data.</text>
</comment>
<dbReference type="OrthoDB" id="3532720at2"/>
<keyword evidence="1" id="KW-0805">Transcription regulation</keyword>
<proteinExistence type="predicted"/>
<sequence length="57" mass="6050">MVNGHGPLGAPTSASLPRCARVVDGTYEPGSRMPGEHALCAEFATTRNTLRRALEIL</sequence>
<dbReference type="AlphaFoldDB" id="A0A372J9Q6"/>
<dbReference type="InterPro" id="IPR000524">
    <property type="entry name" value="Tscrpt_reg_HTH_GntR"/>
</dbReference>
<dbReference type="InterPro" id="IPR036388">
    <property type="entry name" value="WH-like_DNA-bd_sf"/>
</dbReference>
<keyword evidence="6" id="KW-1185">Reference proteome</keyword>
<organism evidence="5 6">
    <name type="scientific">Actinomadura logoneensis</name>
    <dbReference type="NCBI Taxonomy" id="2293572"/>
    <lineage>
        <taxon>Bacteria</taxon>
        <taxon>Bacillati</taxon>
        <taxon>Actinomycetota</taxon>
        <taxon>Actinomycetes</taxon>
        <taxon>Streptosporangiales</taxon>
        <taxon>Thermomonosporaceae</taxon>
        <taxon>Actinomadura</taxon>
    </lineage>
</organism>
<evidence type="ECO:0000256" key="2">
    <source>
        <dbReference type="ARBA" id="ARBA00023125"/>
    </source>
</evidence>
<accession>A0A372J9Q6</accession>
<protein>
    <submittedName>
        <fullName evidence="5">GntR family transcriptional regulator</fullName>
    </submittedName>
</protein>
<dbReference type="Pfam" id="PF00392">
    <property type="entry name" value="GntR"/>
    <property type="match status" value="1"/>
</dbReference>
<dbReference type="GO" id="GO:0003700">
    <property type="term" value="F:DNA-binding transcription factor activity"/>
    <property type="evidence" value="ECO:0007669"/>
    <property type="project" value="InterPro"/>
</dbReference>
<feature type="domain" description="HTH gntR-type" evidence="4">
    <location>
        <begin position="21"/>
        <end position="57"/>
    </location>
</feature>
<evidence type="ECO:0000256" key="1">
    <source>
        <dbReference type="ARBA" id="ARBA00023015"/>
    </source>
</evidence>
<keyword evidence="3" id="KW-0804">Transcription</keyword>
<dbReference type="Proteomes" id="UP000261811">
    <property type="component" value="Unassembled WGS sequence"/>
</dbReference>
<evidence type="ECO:0000313" key="5">
    <source>
        <dbReference type="EMBL" id="RFU36659.1"/>
    </source>
</evidence>
<dbReference type="EMBL" id="QURH01001041">
    <property type="protein sequence ID" value="RFU36659.1"/>
    <property type="molecule type" value="Genomic_DNA"/>
</dbReference>
<dbReference type="Gene3D" id="1.10.10.10">
    <property type="entry name" value="Winged helix-like DNA-binding domain superfamily/Winged helix DNA-binding domain"/>
    <property type="match status" value="1"/>
</dbReference>
<dbReference type="GO" id="GO:0003677">
    <property type="term" value="F:DNA binding"/>
    <property type="evidence" value="ECO:0007669"/>
    <property type="project" value="UniProtKB-KW"/>
</dbReference>
<evidence type="ECO:0000256" key="3">
    <source>
        <dbReference type="ARBA" id="ARBA00023163"/>
    </source>
</evidence>